<accession>A0A150G2T3</accession>
<sequence length="482" mass="50879">MAHHVFASHWLAPGATRGLTLKQRRKLLSLTAASGVAANLEVAVQAAGCEPTFEVVAAAAASGQLSSRQWLSAHRCPFSGRPGLFDTALSAAARAGHQHVCEWLGTLGLIWQPCHVERAIELAARGGHLGLADWVMRRYGPSAWVTPIDARMATVFGAARGCDLAALQRRFLQGGWGTRAPDTKRQALVNAAGSLTPDWAAKMEWLEAQGAPRNDVCVAAEAAALPDDAGALARLTWLQGRGYTVDGRAAESAARAGNKAALHYLIGEVSVQHERPHRYASVAALRGHQAVLQALVNGGWPVKEREVFRCLARGGHMSALAWLAGALGEGTVAELLRDRRLFAAAAGSGSMELLAWLRERGCPWSKAAITQAAGSGCLAALELLVEQGCPLPVDGSPYTAACRNGDLAALQGLRRLGVPWGPVGKVALEVLRGATYDSNCSNDTDGSGDDPPNDSDDERGWDSGDVPVPVLRCLLEEGCPMD</sequence>
<dbReference type="InterPro" id="IPR036770">
    <property type="entry name" value="Ankyrin_rpt-contain_sf"/>
</dbReference>
<feature type="compositionally biased region" description="Acidic residues" evidence="1">
    <location>
        <begin position="446"/>
        <end position="459"/>
    </location>
</feature>
<evidence type="ECO:0000313" key="2">
    <source>
        <dbReference type="EMBL" id="KXZ44182.1"/>
    </source>
</evidence>
<dbReference type="PANTHER" id="PTHR12393:SF6">
    <property type="entry name" value="SPHINGOMYELIN PHOSPHODIESTERASE 2"/>
    <property type="match status" value="1"/>
</dbReference>
<gene>
    <name evidence="2" type="ORF">GPECTOR_71g543</name>
</gene>
<dbReference type="GO" id="GO:0071944">
    <property type="term" value="C:cell periphery"/>
    <property type="evidence" value="ECO:0007669"/>
    <property type="project" value="TreeGrafter"/>
</dbReference>
<evidence type="ECO:0000256" key="1">
    <source>
        <dbReference type="SAM" id="MobiDB-lite"/>
    </source>
</evidence>
<organism evidence="2 3">
    <name type="scientific">Gonium pectorale</name>
    <name type="common">Green alga</name>
    <dbReference type="NCBI Taxonomy" id="33097"/>
    <lineage>
        <taxon>Eukaryota</taxon>
        <taxon>Viridiplantae</taxon>
        <taxon>Chlorophyta</taxon>
        <taxon>core chlorophytes</taxon>
        <taxon>Chlorophyceae</taxon>
        <taxon>CS clade</taxon>
        <taxon>Chlamydomonadales</taxon>
        <taxon>Volvocaceae</taxon>
        <taxon>Gonium</taxon>
    </lineage>
</organism>
<dbReference type="SUPFAM" id="SSF48403">
    <property type="entry name" value="Ankyrin repeat"/>
    <property type="match status" value="1"/>
</dbReference>
<dbReference type="Gene3D" id="1.25.40.20">
    <property type="entry name" value="Ankyrin repeat-containing domain"/>
    <property type="match status" value="1"/>
</dbReference>
<dbReference type="GO" id="GO:0046513">
    <property type="term" value="P:ceramide biosynthetic process"/>
    <property type="evidence" value="ECO:0007669"/>
    <property type="project" value="TreeGrafter"/>
</dbReference>
<evidence type="ECO:0008006" key="4">
    <source>
        <dbReference type="Google" id="ProtNLM"/>
    </source>
</evidence>
<feature type="region of interest" description="Disordered" evidence="1">
    <location>
        <begin position="439"/>
        <end position="467"/>
    </location>
</feature>
<evidence type="ECO:0000313" key="3">
    <source>
        <dbReference type="Proteomes" id="UP000075714"/>
    </source>
</evidence>
<dbReference type="AlphaFoldDB" id="A0A150G2T3"/>
<dbReference type="PANTHER" id="PTHR12393">
    <property type="entry name" value="SPHINGOMYELIN PHOSPHODIESTERASE RELATED"/>
    <property type="match status" value="1"/>
</dbReference>
<reference evidence="3" key="1">
    <citation type="journal article" date="2016" name="Nat. Commun.">
        <title>The Gonium pectorale genome demonstrates co-option of cell cycle regulation during the evolution of multicellularity.</title>
        <authorList>
            <person name="Hanschen E.R."/>
            <person name="Marriage T.N."/>
            <person name="Ferris P.J."/>
            <person name="Hamaji T."/>
            <person name="Toyoda A."/>
            <person name="Fujiyama A."/>
            <person name="Neme R."/>
            <person name="Noguchi H."/>
            <person name="Minakuchi Y."/>
            <person name="Suzuki M."/>
            <person name="Kawai-Toyooka H."/>
            <person name="Smith D.R."/>
            <person name="Sparks H."/>
            <person name="Anderson J."/>
            <person name="Bakaric R."/>
            <person name="Luria V."/>
            <person name="Karger A."/>
            <person name="Kirschner M.W."/>
            <person name="Durand P.M."/>
            <person name="Michod R.E."/>
            <person name="Nozaki H."/>
            <person name="Olson B.J."/>
        </authorList>
    </citation>
    <scope>NUCLEOTIDE SEQUENCE [LARGE SCALE GENOMIC DNA]</scope>
    <source>
        <strain evidence="3">NIES-2863</strain>
    </source>
</reference>
<protein>
    <recommendedName>
        <fullName evidence="4">Ankyrin repeat domain-containing protein</fullName>
    </recommendedName>
</protein>
<keyword evidence="3" id="KW-1185">Reference proteome</keyword>
<proteinExistence type="predicted"/>
<dbReference type="GO" id="GO:0030149">
    <property type="term" value="P:sphingolipid catabolic process"/>
    <property type="evidence" value="ECO:0007669"/>
    <property type="project" value="TreeGrafter"/>
</dbReference>
<dbReference type="GO" id="GO:0016020">
    <property type="term" value="C:membrane"/>
    <property type="evidence" value="ECO:0007669"/>
    <property type="project" value="TreeGrafter"/>
</dbReference>
<dbReference type="Proteomes" id="UP000075714">
    <property type="component" value="Unassembled WGS sequence"/>
</dbReference>
<dbReference type="EMBL" id="LSYV01000072">
    <property type="protein sequence ID" value="KXZ44182.1"/>
    <property type="molecule type" value="Genomic_DNA"/>
</dbReference>
<comment type="caution">
    <text evidence="2">The sequence shown here is derived from an EMBL/GenBank/DDBJ whole genome shotgun (WGS) entry which is preliminary data.</text>
</comment>
<dbReference type="GO" id="GO:0005783">
    <property type="term" value="C:endoplasmic reticulum"/>
    <property type="evidence" value="ECO:0007669"/>
    <property type="project" value="TreeGrafter"/>
</dbReference>
<name>A0A150G2T3_GONPE</name>
<dbReference type="OrthoDB" id="543798at2759"/>
<dbReference type="GO" id="GO:0004620">
    <property type="term" value="F:phospholipase activity"/>
    <property type="evidence" value="ECO:0007669"/>
    <property type="project" value="TreeGrafter"/>
</dbReference>